<feature type="signal peptide" evidence="2">
    <location>
        <begin position="1"/>
        <end position="22"/>
    </location>
</feature>
<evidence type="ECO:0000313" key="3">
    <source>
        <dbReference type="EMBL" id="MDC8832166.1"/>
    </source>
</evidence>
<feature type="compositionally biased region" description="Polar residues" evidence="1">
    <location>
        <begin position="108"/>
        <end position="119"/>
    </location>
</feature>
<evidence type="ECO:0000256" key="2">
    <source>
        <dbReference type="SAM" id="SignalP"/>
    </source>
</evidence>
<dbReference type="EMBL" id="JAQQXP010000002">
    <property type="protein sequence ID" value="MDC8832166.1"/>
    <property type="molecule type" value="Genomic_DNA"/>
</dbReference>
<feature type="compositionally biased region" description="Polar residues" evidence="1">
    <location>
        <begin position="85"/>
        <end position="98"/>
    </location>
</feature>
<feature type="chain" id="PRO_5045328528" evidence="2">
    <location>
        <begin position="23"/>
        <end position="206"/>
    </location>
</feature>
<name>A0ABT5L6Q3_9ALTE</name>
<proteinExistence type="predicted"/>
<organism evidence="3 4">
    <name type="scientific">Alteromonas gilva</name>
    <dbReference type="NCBI Taxonomy" id="2987522"/>
    <lineage>
        <taxon>Bacteria</taxon>
        <taxon>Pseudomonadati</taxon>
        <taxon>Pseudomonadota</taxon>
        <taxon>Gammaproteobacteria</taxon>
        <taxon>Alteromonadales</taxon>
        <taxon>Alteromonadaceae</taxon>
        <taxon>Alteromonas/Salinimonas group</taxon>
        <taxon>Alteromonas</taxon>
    </lineage>
</organism>
<feature type="region of interest" description="Disordered" evidence="1">
    <location>
        <begin position="67"/>
        <end position="120"/>
    </location>
</feature>
<dbReference type="Proteomes" id="UP001218788">
    <property type="component" value="Unassembled WGS sequence"/>
</dbReference>
<protein>
    <submittedName>
        <fullName evidence="3">Uncharacterized protein</fullName>
    </submittedName>
</protein>
<gene>
    <name evidence="3" type="ORF">OIK42_15510</name>
</gene>
<keyword evidence="2" id="KW-0732">Signal</keyword>
<keyword evidence="4" id="KW-1185">Reference proteome</keyword>
<dbReference type="RefSeq" id="WP_273641962.1">
    <property type="nucleotide sequence ID" value="NZ_JAQQXP010000002.1"/>
</dbReference>
<accession>A0ABT5L6Q3</accession>
<sequence length="206" mass="22460">MNKSALLIVVSLVVLSASNAQAETLQQAIAACKRIANDSQRLNCFDALVISGEQSVKKQAAVEAPPLVRQRSEKSAAADVAASRTPVSAPTPQNNSNRRAAPPAQSREAVTQNTPAQSDKVSEFGLAPKKPVDQIERIASVIASIEDGPRDTRYVHLQDGSVWKQTDSTRMRLKEGQEVYVERGALGAFYLSRENVNRRIKVKRIQ</sequence>
<comment type="caution">
    <text evidence="3">The sequence shown here is derived from an EMBL/GenBank/DDBJ whole genome shotgun (WGS) entry which is preliminary data.</text>
</comment>
<evidence type="ECO:0000256" key="1">
    <source>
        <dbReference type="SAM" id="MobiDB-lite"/>
    </source>
</evidence>
<evidence type="ECO:0000313" key="4">
    <source>
        <dbReference type="Proteomes" id="UP001218788"/>
    </source>
</evidence>
<reference evidence="3 4" key="1">
    <citation type="submission" date="2022-10" db="EMBL/GenBank/DDBJ databases">
        <title>Alteromonas sp. chi3 Genome sequencing.</title>
        <authorList>
            <person name="Park S."/>
        </authorList>
    </citation>
    <scope>NUCLEOTIDE SEQUENCE [LARGE SCALE GENOMIC DNA]</scope>
    <source>
        <strain evidence="4">chi3</strain>
    </source>
</reference>